<sequence length="592" mass="69233">MFGNFLWVSAKKIPYEEYFFLEPEDEILLQANASLEEIEEFFKILQSKVKKGFYALGFLTYELGYLFEKRLLPLFRKSDLPLAHFVLFKTMQKKLLFPMEGTPLYKIESLIFDLTFEEYLQAIQKIKKYIASGDTYQVNFTAKFKFTFQGDPWELFWALLFSQRCEYACFFRTPSYTLISLSPELFLQKKGERLYSAPMKGTIKRGFRLEEDQRKRRILRGDLKTRAENVMILDLLRNDLGRVSKAGSVWAKEVFKIKTYPSLHQMISGVTGRLKSNSLFEIMQALFPCGSVTGAPKIRTMEIIAELEKEPRNLYTGAMGYITPEGDFTFNVAIRSAYLKPINENFYTGELGVGAGIVWDSNPRDEYEETRLKANFFLCPLPYFKLFETFLWGKDFPGLYFHYQRLKRSAKFFAFKIPEELKSFERFHAFLKENLPQEDFPLRVRFTLSPEGKTEFFVEKMDAPCWAENLKVGLVKRKNPRSVFHFHKTTQREEYDLWRERAQALGFNEIIFYNEKTELLEGTISNVFVKIGDKYLTPPVELGLLPGVLREALIKEGLAKEEIIKIENLAENEFWIGNSLRGLGKVKEWVIL</sequence>
<dbReference type="AlphaFoldDB" id="A0A0U5B7B3"/>
<dbReference type="NCBIfam" id="TIGR00553">
    <property type="entry name" value="pabB"/>
    <property type="match status" value="1"/>
</dbReference>
<keyword evidence="3" id="KW-1185">Reference proteome</keyword>
<dbReference type="InterPro" id="IPR019999">
    <property type="entry name" value="Anth_synth_I-like"/>
</dbReference>
<dbReference type="GO" id="GO:0046820">
    <property type="term" value="F:4-amino-4-deoxychorismate synthase activity"/>
    <property type="evidence" value="ECO:0007669"/>
    <property type="project" value="TreeGrafter"/>
</dbReference>
<dbReference type="InterPro" id="IPR005802">
    <property type="entry name" value="ADC_synth_comp_1"/>
</dbReference>
<dbReference type="Gene3D" id="3.20.10.10">
    <property type="entry name" value="D-amino Acid Aminotransferase, subunit A, domain 2"/>
    <property type="match status" value="1"/>
</dbReference>
<dbReference type="InterPro" id="IPR005801">
    <property type="entry name" value="ADC_synthase"/>
</dbReference>
<gene>
    <name evidence="2" type="ORF">THC_1604</name>
</gene>
<dbReference type="InterPro" id="IPR043131">
    <property type="entry name" value="BCAT-like_N"/>
</dbReference>
<evidence type="ECO:0000313" key="2">
    <source>
        <dbReference type="EMBL" id="BAU23968.1"/>
    </source>
</evidence>
<dbReference type="PANTHER" id="PTHR11236">
    <property type="entry name" value="AMINOBENZOATE/ANTHRANILATE SYNTHASE"/>
    <property type="match status" value="1"/>
</dbReference>
<protein>
    <recommendedName>
        <fullName evidence="1">Chorismate-utilising enzyme C-terminal domain-containing protein</fullName>
    </recommendedName>
</protein>
<evidence type="ECO:0000313" key="3">
    <source>
        <dbReference type="Proteomes" id="UP000068196"/>
    </source>
</evidence>
<dbReference type="Gene3D" id="3.30.470.10">
    <property type="match status" value="1"/>
</dbReference>
<accession>A0A0U5B7B3</accession>
<dbReference type="Gene3D" id="3.60.120.10">
    <property type="entry name" value="Anthranilate synthase"/>
    <property type="match status" value="1"/>
</dbReference>
<dbReference type="Pfam" id="PF01063">
    <property type="entry name" value="Aminotran_4"/>
    <property type="match status" value="1"/>
</dbReference>
<dbReference type="EMBL" id="AP014945">
    <property type="protein sequence ID" value="BAU23968.1"/>
    <property type="molecule type" value="Genomic_DNA"/>
</dbReference>
<dbReference type="STRING" id="1653476.THC_1604"/>
<reference evidence="2 3" key="1">
    <citation type="journal article" date="2016" name="Int. J. Syst. Evol. Microbiol.">
        <title>Caldimicrobium thiodismutans sp. nov., a sulfur-disproportionating bacterium isolated from a hot spring, and emended description of the genus Caldimicrobium.</title>
        <authorList>
            <person name="Kojima H."/>
            <person name="Umezawa K."/>
            <person name="Fukui M."/>
        </authorList>
    </citation>
    <scope>NUCLEOTIDE SEQUENCE [LARGE SCALE GENOMIC DNA]</scope>
    <source>
        <strain evidence="2 3">TF1</strain>
    </source>
</reference>
<dbReference type="KEGG" id="cthi:THC_1604"/>
<dbReference type="SUPFAM" id="SSF56752">
    <property type="entry name" value="D-aminoacid aminotransferase-like PLP-dependent enzymes"/>
    <property type="match status" value="1"/>
</dbReference>
<dbReference type="GO" id="GO:0009396">
    <property type="term" value="P:folic acid-containing compound biosynthetic process"/>
    <property type="evidence" value="ECO:0007669"/>
    <property type="project" value="InterPro"/>
</dbReference>
<feature type="domain" description="Chorismate-utilising enzyme C-terminal" evidence="1">
    <location>
        <begin position="116"/>
        <end position="373"/>
    </location>
</feature>
<proteinExistence type="predicted"/>
<dbReference type="InterPro" id="IPR043132">
    <property type="entry name" value="BCAT-like_C"/>
</dbReference>
<dbReference type="PRINTS" id="PR00095">
    <property type="entry name" value="ANTSNTHASEI"/>
</dbReference>
<dbReference type="SUPFAM" id="SSF56322">
    <property type="entry name" value="ADC synthase"/>
    <property type="match status" value="1"/>
</dbReference>
<dbReference type="InterPro" id="IPR001544">
    <property type="entry name" value="Aminotrans_IV"/>
</dbReference>
<organism evidence="2 3">
    <name type="scientific">Caldimicrobium thiodismutans</name>
    <dbReference type="NCBI Taxonomy" id="1653476"/>
    <lineage>
        <taxon>Bacteria</taxon>
        <taxon>Pseudomonadati</taxon>
        <taxon>Thermodesulfobacteriota</taxon>
        <taxon>Thermodesulfobacteria</taxon>
        <taxon>Thermodesulfobacteriales</taxon>
        <taxon>Thermodesulfobacteriaceae</taxon>
        <taxon>Caldimicrobium</taxon>
    </lineage>
</organism>
<evidence type="ECO:0000259" key="1">
    <source>
        <dbReference type="Pfam" id="PF00425"/>
    </source>
</evidence>
<dbReference type="GO" id="GO:0000162">
    <property type="term" value="P:L-tryptophan biosynthetic process"/>
    <property type="evidence" value="ECO:0007669"/>
    <property type="project" value="TreeGrafter"/>
</dbReference>
<name>A0A0U5B7B3_9BACT</name>
<dbReference type="Proteomes" id="UP000068196">
    <property type="component" value="Chromosome"/>
</dbReference>
<dbReference type="RefSeq" id="WP_068515860.1">
    <property type="nucleotide sequence ID" value="NZ_AP014945.1"/>
</dbReference>
<dbReference type="InterPro" id="IPR015890">
    <property type="entry name" value="Chorismate_C"/>
</dbReference>
<dbReference type="OrthoDB" id="9803598at2"/>
<dbReference type="Pfam" id="PF00425">
    <property type="entry name" value="Chorismate_bind"/>
    <property type="match status" value="1"/>
</dbReference>
<dbReference type="PATRIC" id="fig|1653476.3.peg.1670"/>
<dbReference type="PANTHER" id="PTHR11236:SF50">
    <property type="entry name" value="AMINODEOXYCHORISMATE SYNTHASE COMPONENT 1"/>
    <property type="match status" value="1"/>
</dbReference>
<reference evidence="3" key="2">
    <citation type="journal article" date="2016" name="Int. J. Syst. Evol. Microbiol.">
        <title>Caldimicrobium thiodismutans sp. nov., a sulfur-disproportionating bacterium isolated from a hot spring.</title>
        <authorList>
            <person name="Kojima H."/>
            <person name="Umezawa K."/>
            <person name="Fukui M."/>
        </authorList>
    </citation>
    <scope>NUCLEOTIDE SEQUENCE [LARGE SCALE GENOMIC DNA]</scope>
    <source>
        <strain evidence="3">TF1</strain>
    </source>
</reference>
<dbReference type="InterPro" id="IPR036038">
    <property type="entry name" value="Aminotransferase-like"/>
</dbReference>